<sequence>MGHKTVKKISFTFLLVLIFFSCESKHYYQENQDLSAGWAKDSIKEFSFHVKDSVDIHANLAFLLRNKTDYAYSNLYLFTTIKDPKGHEMTDTLQYYIAIPDGSWIGKGIQAKEQLLILRENLPLKDTGVYKIQVKQGMRTNILKGLKDISLIVDKTNN</sequence>
<keyword evidence="2" id="KW-1185">Reference proteome</keyword>
<dbReference type="NCBIfam" id="TIGR03511">
    <property type="entry name" value="GldH_lipo"/>
    <property type="match status" value="1"/>
</dbReference>
<dbReference type="EMBL" id="CP002455">
    <property type="protein sequence ID" value="ADX67598.1"/>
    <property type="molecule type" value="Genomic_DNA"/>
</dbReference>
<accession>F0P199</accession>
<dbReference type="AlphaFoldDB" id="F0P199"/>
<dbReference type="Pfam" id="PF14109">
    <property type="entry name" value="GldH_lipo"/>
    <property type="match status" value="1"/>
</dbReference>
<dbReference type="InterPro" id="IPR020018">
    <property type="entry name" value="Motility-assoc_lipoprot_GldH"/>
</dbReference>
<dbReference type="PROSITE" id="PS51257">
    <property type="entry name" value="PROKAR_LIPOPROTEIN"/>
    <property type="match status" value="1"/>
</dbReference>
<dbReference type="HOGENOM" id="CLU_109250_2_0_10"/>
<evidence type="ECO:0000313" key="1">
    <source>
        <dbReference type="EMBL" id="ADX67598.1"/>
    </source>
</evidence>
<dbReference type="STRING" id="865938.Weevi_0886"/>
<evidence type="ECO:0000313" key="2">
    <source>
        <dbReference type="Proteomes" id="UP000008641"/>
    </source>
</evidence>
<proteinExistence type="predicted"/>
<protein>
    <submittedName>
        <fullName evidence="1">Gliding motility-associated lipoprotein GldH</fullName>
    </submittedName>
</protein>
<dbReference type="KEGG" id="wvi:Weevi_0886"/>
<dbReference type="eggNOG" id="ENOG50313I2">
    <property type="taxonomic scope" value="Bacteria"/>
</dbReference>
<organism evidence="1 2">
    <name type="scientific">Weeksella virosa (strain ATCC 43766 / DSM 16922 / JCM 21250 / CCUG 30538 / CDC 9751 / IAM 14551 / NBRC 16016 / NCTC 11634 / CL345/78)</name>
    <dbReference type="NCBI Taxonomy" id="865938"/>
    <lineage>
        <taxon>Bacteria</taxon>
        <taxon>Pseudomonadati</taxon>
        <taxon>Bacteroidota</taxon>
        <taxon>Flavobacteriia</taxon>
        <taxon>Flavobacteriales</taxon>
        <taxon>Weeksellaceae</taxon>
        <taxon>Weeksella</taxon>
    </lineage>
</organism>
<keyword evidence="1" id="KW-0449">Lipoprotein</keyword>
<reference evidence="1 2" key="1">
    <citation type="journal article" date="2011" name="Stand. Genomic Sci.">
        <title>Complete genome sequence of Weeksella virosa type strain (9751).</title>
        <authorList>
            <person name="Lang E."/>
            <person name="Teshima H."/>
            <person name="Lucas S."/>
            <person name="Lapidus A."/>
            <person name="Hammon N."/>
            <person name="Deshpande S."/>
            <person name="Nolan M."/>
            <person name="Cheng J.F."/>
            <person name="Pitluck S."/>
            <person name="Liolios K."/>
            <person name="Pagani I."/>
            <person name="Mikhailova N."/>
            <person name="Ivanova N."/>
            <person name="Mavromatis K."/>
            <person name="Pati A."/>
            <person name="Tapia R."/>
            <person name="Han C."/>
            <person name="Goodwin L."/>
            <person name="Chen A."/>
            <person name="Palaniappan K."/>
            <person name="Land M."/>
            <person name="Hauser L."/>
            <person name="Chang Y.J."/>
            <person name="Jeffries C.D."/>
            <person name="Brambilla E.M."/>
            <person name="Kopitz M."/>
            <person name="Rohde M."/>
            <person name="Goker M."/>
            <person name="Tindall B.J."/>
            <person name="Detter J.C."/>
            <person name="Woyke T."/>
            <person name="Bristow J."/>
            <person name="Eisen J.A."/>
            <person name="Markowitz V."/>
            <person name="Hugenholtz P."/>
            <person name="Klenk H.P."/>
            <person name="Kyrpides N.C."/>
        </authorList>
    </citation>
    <scope>NUCLEOTIDE SEQUENCE [LARGE SCALE GENOMIC DNA]</scope>
    <source>
        <strain evidence="2">ATCC 43766 / DSM 16922 / JCM 21250 / NBRC 16016 / NCTC 11634 / CL345/78</strain>
    </source>
</reference>
<gene>
    <name evidence="1" type="ordered locus">Weevi_0886</name>
</gene>
<reference evidence="2" key="2">
    <citation type="journal article" date="2011" name="Stand. Genomic Sci.">
        <title>Complete genome sequence of Weeksella virosa type strain (9751T).</title>
        <authorList>
            <person name="Lang E."/>
            <person name="Teshima H."/>
            <person name="Lucas S."/>
            <person name="Lapidus A."/>
            <person name="Hammon N."/>
            <person name="Deshpande S."/>
            <person name="Nolan M."/>
            <person name="Cheng J."/>
            <person name="Pitluck S."/>
            <person name="Liolios K."/>
            <person name="Pagani I."/>
            <person name="Mikhailova N."/>
            <person name="Ivanova N."/>
            <person name="Mavromatis K."/>
            <person name="Pati A."/>
            <person name="Tapia R."/>
            <person name="Han C."/>
            <person name="Goodwin L."/>
            <person name="Chen A."/>
            <person name="Palaniappan K."/>
            <person name="Land M."/>
            <person name="Hauser L."/>
            <person name="Chang Y."/>
            <person name="Jeffries C."/>
            <person name="Brambilla E."/>
            <person name="Kopitz M."/>
            <person name="Rohde M."/>
            <person name="Goker M."/>
            <person name="Tindall B."/>
            <person name="Detter J."/>
            <person name="Woyke T."/>
            <person name="Bristow J."/>
            <person name="Eisen J."/>
            <person name="Markowitz V."/>
            <person name="Hugenholtz P."/>
            <person name="Klenk H."/>
            <person name="Kyrpides N."/>
        </authorList>
    </citation>
    <scope>NUCLEOTIDE SEQUENCE [LARGE SCALE GENOMIC DNA]</scope>
    <source>
        <strain evidence="2">ATCC 43766 / DSM 16922 / JCM 21250 / NBRC 16016 / NCTC 11634 / CL345/78</strain>
    </source>
</reference>
<name>F0P199_WEEVC</name>
<dbReference type="Proteomes" id="UP000008641">
    <property type="component" value="Chromosome"/>
</dbReference>
<dbReference type="RefSeq" id="WP_013597989.1">
    <property type="nucleotide sequence ID" value="NC_015144.1"/>
</dbReference>